<keyword evidence="7" id="KW-0285">Flavoprotein</keyword>
<evidence type="ECO:0000256" key="4">
    <source>
        <dbReference type="ARBA" id="ARBA00011245"/>
    </source>
</evidence>
<dbReference type="AlphaFoldDB" id="A8NHZ1"/>
<accession>A8NHZ1</accession>
<gene>
    <name evidence="19" type="ORF">CC1G_01540</name>
</gene>
<feature type="domain" description="Glucose-methanol-choline oxidoreductase N-terminal" evidence="18">
    <location>
        <begin position="310"/>
        <end position="324"/>
    </location>
</feature>
<evidence type="ECO:0000256" key="3">
    <source>
        <dbReference type="ARBA" id="ARBA00010790"/>
    </source>
</evidence>
<organism evidence="19 20">
    <name type="scientific">Coprinopsis cinerea (strain Okayama-7 / 130 / ATCC MYA-4618 / FGSC 9003)</name>
    <name type="common">Inky cap fungus</name>
    <name type="synonym">Hormographiella aspergillata</name>
    <dbReference type="NCBI Taxonomy" id="240176"/>
    <lineage>
        <taxon>Eukaryota</taxon>
        <taxon>Fungi</taxon>
        <taxon>Dikarya</taxon>
        <taxon>Basidiomycota</taxon>
        <taxon>Agaricomycotina</taxon>
        <taxon>Agaricomycetes</taxon>
        <taxon>Agaricomycetidae</taxon>
        <taxon>Agaricales</taxon>
        <taxon>Agaricineae</taxon>
        <taxon>Psathyrellaceae</taxon>
        <taxon>Coprinopsis</taxon>
    </lineage>
</organism>
<dbReference type="GO" id="GO:0050660">
    <property type="term" value="F:flavin adenine dinucleotide binding"/>
    <property type="evidence" value="ECO:0007669"/>
    <property type="project" value="InterPro"/>
</dbReference>
<evidence type="ECO:0000313" key="20">
    <source>
        <dbReference type="Proteomes" id="UP000001861"/>
    </source>
</evidence>
<dbReference type="HOGENOM" id="CLU_002865_6_3_1"/>
<evidence type="ECO:0000259" key="18">
    <source>
        <dbReference type="PROSITE" id="PS00624"/>
    </source>
</evidence>
<evidence type="ECO:0000256" key="13">
    <source>
        <dbReference type="ARBA" id="ARBA00034050"/>
    </source>
</evidence>
<dbReference type="RefSeq" id="XP_001833863.2">
    <property type="nucleotide sequence ID" value="XM_001833811.2"/>
</dbReference>
<evidence type="ECO:0000256" key="16">
    <source>
        <dbReference type="PIRSR" id="PIRSR000137-2"/>
    </source>
</evidence>
<dbReference type="Pfam" id="PF00732">
    <property type="entry name" value="GMC_oxred_N"/>
    <property type="match status" value="1"/>
</dbReference>
<comment type="catalytic activity">
    <reaction evidence="14">
        <text>a pyranoside + acceptor = a pyranosid-3,4-diulose + reduced acceptor.</text>
        <dbReference type="EC" id="1.1.99.29"/>
    </reaction>
</comment>
<dbReference type="GO" id="GO:0033718">
    <property type="term" value="F:pyranose dehydrogenase (acceptor) activity"/>
    <property type="evidence" value="ECO:0007669"/>
    <property type="project" value="UniProtKB-EC"/>
</dbReference>
<evidence type="ECO:0000256" key="15">
    <source>
        <dbReference type="PIRSR" id="PIRSR000137-1"/>
    </source>
</evidence>
<keyword evidence="17" id="KW-0732">Signal</keyword>
<dbReference type="Gene3D" id="3.50.50.60">
    <property type="entry name" value="FAD/NAD(P)-binding domain"/>
    <property type="match status" value="1"/>
</dbReference>
<dbReference type="KEGG" id="cci:CC1G_01540"/>
<evidence type="ECO:0000256" key="11">
    <source>
        <dbReference type="ARBA" id="ARBA00034010"/>
    </source>
</evidence>
<feature type="active site" description="Proton donor" evidence="15">
    <location>
        <position position="523"/>
    </location>
</feature>
<dbReference type="PROSITE" id="PS00624">
    <property type="entry name" value="GMC_OXRED_2"/>
    <property type="match status" value="1"/>
</dbReference>
<comment type="catalytic activity">
    <reaction evidence="11">
        <text>pyranose + acceptor = pyranos-2,3-diulose + reduced acceptor.</text>
        <dbReference type="EC" id="1.1.99.29"/>
    </reaction>
</comment>
<dbReference type="OMA" id="EYDRWAN"/>
<evidence type="ECO:0000256" key="7">
    <source>
        <dbReference type="ARBA" id="ARBA00022630"/>
    </source>
</evidence>
<dbReference type="InterPro" id="IPR036188">
    <property type="entry name" value="FAD/NAD-bd_sf"/>
</dbReference>
<dbReference type="Proteomes" id="UP000001861">
    <property type="component" value="Unassembled WGS sequence"/>
</dbReference>
<keyword evidence="20" id="KW-1185">Reference proteome</keyword>
<comment type="subunit">
    <text evidence="4">Monomer.</text>
</comment>
<evidence type="ECO:0000256" key="14">
    <source>
        <dbReference type="ARBA" id="ARBA00034059"/>
    </source>
</evidence>
<dbReference type="EMBL" id="AACS02000010">
    <property type="protein sequence ID" value="EAU87893.2"/>
    <property type="molecule type" value="Genomic_DNA"/>
</dbReference>
<dbReference type="SUPFAM" id="SSF51905">
    <property type="entry name" value="FAD/NAD(P)-binding domain"/>
    <property type="match status" value="1"/>
</dbReference>
<dbReference type="VEuPathDB" id="FungiDB:CC1G_01540"/>
<evidence type="ECO:0000256" key="17">
    <source>
        <dbReference type="SAM" id="SignalP"/>
    </source>
</evidence>
<evidence type="ECO:0000256" key="5">
    <source>
        <dbReference type="ARBA" id="ARBA00013177"/>
    </source>
</evidence>
<evidence type="ECO:0000256" key="1">
    <source>
        <dbReference type="ARBA" id="ARBA00001974"/>
    </source>
</evidence>
<feature type="active site" description="Proton acceptor" evidence="15">
    <location>
        <position position="567"/>
    </location>
</feature>
<dbReference type="InterPro" id="IPR007867">
    <property type="entry name" value="GMC_OxRtase_C"/>
</dbReference>
<keyword evidence="8 16" id="KW-0274">FAD</keyword>
<proteinExistence type="inferred from homology"/>
<comment type="cofactor">
    <cofactor evidence="1 16">
        <name>FAD</name>
        <dbReference type="ChEBI" id="CHEBI:57692"/>
    </cofactor>
</comment>
<name>A8NHZ1_COPC7</name>
<dbReference type="PANTHER" id="PTHR11552">
    <property type="entry name" value="GLUCOSE-METHANOL-CHOLINE GMC OXIDOREDUCTASE"/>
    <property type="match status" value="1"/>
</dbReference>
<dbReference type="eggNOG" id="KOG1238">
    <property type="taxonomic scope" value="Eukaryota"/>
</dbReference>
<evidence type="ECO:0000313" key="19">
    <source>
        <dbReference type="EMBL" id="EAU87893.2"/>
    </source>
</evidence>
<comment type="catalytic activity">
    <reaction evidence="10">
        <text>pyranose + acceptor = pyranos-2-ulose + reduced acceptor.</text>
        <dbReference type="EC" id="1.1.99.29"/>
    </reaction>
</comment>
<comment type="catalytic activity">
    <reaction evidence="12">
        <text>pyranose + acceptor = pyranos-3-ulose + reduced acceptor.</text>
        <dbReference type="EC" id="1.1.99.29"/>
    </reaction>
</comment>
<dbReference type="OrthoDB" id="269227at2759"/>
<protein>
    <recommendedName>
        <fullName evidence="5">pyranose dehydrogenase (acceptor)</fullName>
        <ecNumber evidence="5">1.1.99.29</ecNumber>
    </recommendedName>
</protein>
<dbReference type="SUPFAM" id="SSF54373">
    <property type="entry name" value="FAD-linked reductases, C-terminal domain"/>
    <property type="match status" value="1"/>
</dbReference>
<comment type="catalytic activity">
    <reaction evidence="13">
        <text>a pyranoside + acceptor = a pyranosid-3-ulose + reduced acceptor.</text>
        <dbReference type="EC" id="1.1.99.29"/>
    </reaction>
</comment>
<evidence type="ECO:0000256" key="10">
    <source>
        <dbReference type="ARBA" id="ARBA00033986"/>
    </source>
</evidence>
<dbReference type="GeneID" id="6010367"/>
<dbReference type="Pfam" id="PF05199">
    <property type="entry name" value="GMC_oxred_C"/>
    <property type="match status" value="1"/>
</dbReference>
<feature type="binding site" evidence="16">
    <location>
        <position position="112"/>
    </location>
    <ligand>
        <name>FAD</name>
        <dbReference type="ChEBI" id="CHEBI:57692"/>
    </ligand>
</feature>
<dbReference type="InterPro" id="IPR000172">
    <property type="entry name" value="GMC_OxRdtase_N"/>
</dbReference>
<evidence type="ECO:0000256" key="2">
    <source>
        <dbReference type="ARBA" id="ARBA00004613"/>
    </source>
</evidence>
<evidence type="ECO:0000256" key="9">
    <source>
        <dbReference type="ARBA" id="ARBA00024699"/>
    </source>
</evidence>
<sequence>MSKLRALRFALLTAVSVHAAVHQGLDELDAEQDFDFIVVGGGIGGSVVASRLSENPDFNVLLVEAGPDNDGVLDIAVPGYTDRINSTYDWRFRTEPQIGLNNRTFSYDRGHVLGGSSSVNSMIYTRGAAEDYDRWAEVTGDSGWTWDALFPLIKRHEKFVPPPGGRNVTGQYNPDVHGYEGNSLVSLPWSEPTEFDKLCLKNAEAQKDEFPFNIDQNSGSPVGLTYGIVAWMQSTIGNGERSSAATAYLGNDVRARPNLSILLNTYATRAIPVAHSGEGLDIRTIELAPRRGAGSSVTLTARKELILTAGAFGTPHILLNSGIGDREELADVGVETIHHLPDVGKDLHDHVFASVMWTNRIPAPRPVSPAQALAEWQANRTGPLTEAAGAGHQVLWSRIPSDSPIFEEHDDPASGVNAPHIETFLAPSANFLMSGVVLLTPYSRGTIKLRSNDPFDPPRIDLALLTHPFDVLALKEGIRNTRRFFSGPVWEGYSLSTFTPNPDTVPADEYERYLRGAAGTFGHAVGTASMSAKGSDKGVLDPDLLVKGVSGLRVVDASAIPFVPAAHSQAAVYILAERAVDLIREAWN</sequence>
<evidence type="ECO:0000256" key="6">
    <source>
        <dbReference type="ARBA" id="ARBA00022525"/>
    </source>
</evidence>
<dbReference type="InterPro" id="IPR012132">
    <property type="entry name" value="GMC_OxRdtase"/>
</dbReference>
<feature type="signal peptide" evidence="17">
    <location>
        <begin position="1"/>
        <end position="19"/>
    </location>
</feature>
<reference evidence="19 20" key="1">
    <citation type="journal article" date="2010" name="Proc. Natl. Acad. Sci. U.S.A.">
        <title>Insights into evolution of multicellular fungi from the assembled chromosomes of the mushroom Coprinopsis cinerea (Coprinus cinereus).</title>
        <authorList>
            <person name="Stajich J.E."/>
            <person name="Wilke S.K."/>
            <person name="Ahren D."/>
            <person name="Au C.H."/>
            <person name="Birren B.W."/>
            <person name="Borodovsky M."/>
            <person name="Burns C."/>
            <person name="Canback B."/>
            <person name="Casselton L.A."/>
            <person name="Cheng C.K."/>
            <person name="Deng J."/>
            <person name="Dietrich F.S."/>
            <person name="Fargo D.C."/>
            <person name="Farman M.L."/>
            <person name="Gathman A.C."/>
            <person name="Goldberg J."/>
            <person name="Guigo R."/>
            <person name="Hoegger P.J."/>
            <person name="Hooker J.B."/>
            <person name="Huggins A."/>
            <person name="James T.Y."/>
            <person name="Kamada T."/>
            <person name="Kilaru S."/>
            <person name="Kodira C."/>
            <person name="Kues U."/>
            <person name="Kupfer D."/>
            <person name="Kwan H.S."/>
            <person name="Lomsadze A."/>
            <person name="Li W."/>
            <person name="Lilly W.W."/>
            <person name="Ma L.J."/>
            <person name="Mackey A.J."/>
            <person name="Manning G."/>
            <person name="Martin F."/>
            <person name="Muraguchi H."/>
            <person name="Natvig D.O."/>
            <person name="Palmerini H."/>
            <person name="Ramesh M.A."/>
            <person name="Rehmeyer C.J."/>
            <person name="Roe B.A."/>
            <person name="Shenoy N."/>
            <person name="Stanke M."/>
            <person name="Ter-Hovhannisyan V."/>
            <person name="Tunlid A."/>
            <person name="Velagapudi R."/>
            <person name="Vision T.J."/>
            <person name="Zeng Q."/>
            <person name="Zolan M.E."/>
            <person name="Pukkila P.J."/>
        </authorList>
    </citation>
    <scope>NUCLEOTIDE SEQUENCE [LARGE SCALE GENOMIC DNA]</scope>
    <source>
        <strain evidence="20">Okayama-7 / 130 / ATCC MYA-4618 / FGSC 9003</strain>
    </source>
</reference>
<dbReference type="PIRSF" id="PIRSF000137">
    <property type="entry name" value="Alcohol_oxidase"/>
    <property type="match status" value="1"/>
</dbReference>
<comment type="similarity">
    <text evidence="3">Belongs to the GMC oxidoreductase family.</text>
</comment>
<comment type="function">
    <text evidence="9">Catalyzes the single-oxidation or sequential double oxidation reaction of carbohydrates primarily at carbon-2 and/or carbon-3 with the concomitant reduction of the flavin. The enzyme exhibits a broad sugar substrate specificity, oxidizing different aldopyranoses to the corresponding C-1, C-2, C-3 or C-1,2, C-2,3 and C-3,4 (di)dehydro sugars with substrate-specific regioselectivity. Accepts only a narrow range of electron acceptors such as substituted benzoquinones and complexed metal ions and reacts extremely slowly with O(2) as acceptor. May play a role in the natural recycling of plant matter by oxidizing all major monosaccharides in lignocellulose and by reducing quinone compounds or reactive radical species generated during lignin depolymerization.</text>
</comment>
<keyword evidence="6" id="KW-0964">Secreted</keyword>
<comment type="subcellular location">
    <subcellularLocation>
        <location evidence="2">Secreted</location>
    </subcellularLocation>
</comment>
<feature type="chain" id="PRO_5002726509" description="pyranose dehydrogenase (acceptor)" evidence="17">
    <location>
        <begin position="20"/>
        <end position="588"/>
    </location>
</feature>
<dbReference type="EC" id="1.1.99.29" evidence="5"/>
<dbReference type="Gene3D" id="3.30.560.10">
    <property type="entry name" value="Glucose Oxidase, domain 3"/>
    <property type="match status" value="1"/>
</dbReference>
<dbReference type="GO" id="GO:0005576">
    <property type="term" value="C:extracellular region"/>
    <property type="evidence" value="ECO:0007669"/>
    <property type="project" value="UniProtKB-SubCell"/>
</dbReference>
<comment type="caution">
    <text evidence="19">The sequence shown here is derived from an EMBL/GenBank/DDBJ whole genome shotgun (WGS) entry which is preliminary data.</text>
</comment>
<evidence type="ECO:0000256" key="12">
    <source>
        <dbReference type="ARBA" id="ARBA00034029"/>
    </source>
</evidence>
<dbReference type="PANTHER" id="PTHR11552:SF147">
    <property type="entry name" value="CHOLINE DEHYDROGENASE, MITOCHONDRIAL"/>
    <property type="match status" value="1"/>
</dbReference>
<dbReference type="InParanoid" id="A8NHZ1"/>
<evidence type="ECO:0000256" key="8">
    <source>
        <dbReference type="ARBA" id="ARBA00022827"/>
    </source>
</evidence>